<dbReference type="Proteomes" id="UP000222531">
    <property type="component" value="Unassembled WGS sequence"/>
</dbReference>
<feature type="region of interest" description="Disordered" evidence="1">
    <location>
        <begin position="194"/>
        <end position="240"/>
    </location>
</feature>
<dbReference type="Pfam" id="PF13399">
    <property type="entry name" value="LytR_C"/>
    <property type="match status" value="1"/>
</dbReference>
<feature type="region of interest" description="Disordered" evidence="1">
    <location>
        <begin position="66"/>
        <end position="89"/>
    </location>
</feature>
<dbReference type="RefSeq" id="WP_099199856.1">
    <property type="nucleotide sequence ID" value="NZ_JBIRXA010000005.1"/>
</dbReference>
<sequence length="240" mass="24830">MSMLTPPGMGGKYRITGHRFPHMRRPRNRRRIVLASVATAAVLGLAGWGTLQLVDVFSGGGGGTEAAAPAKKSTDCKNGGAQAAGRKAPKELPKPGDITVNVYNATPRGGLAKITADELERRGFKIGKVGNAQSDYDKKVTGTGVLLGSREALDGALKVLGTQLTGTEAKSDQREGQDVDLVLGDGYKTLTPKEDADRLLTALEDQSHQSPSASAPAPSSGAPKDSPGQGRADGAKGSRC</sequence>
<evidence type="ECO:0000256" key="1">
    <source>
        <dbReference type="SAM" id="MobiDB-lite"/>
    </source>
</evidence>
<proteinExistence type="predicted"/>
<evidence type="ECO:0000259" key="2">
    <source>
        <dbReference type="Pfam" id="PF13399"/>
    </source>
</evidence>
<evidence type="ECO:0000313" key="3">
    <source>
        <dbReference type="EMBL" id="PHQ50562.1"/>
    </source>
</evidence>
<organism evidence="3 4">
    <name type="scientific">Streptomyces cinnamoneus</name>
    <name type="common">Streptoverticillium cinnamoneum</name>
    <dbReference type="NCBI Taxonomy" id="53446"/>
    <lineage>
        <taxon>Bacteria</taxon>
        <taxon>Bacillati</taxon>
        <taxon>Actinomycetota</taxon>
        <taxon>Actinomycetes</taxon>
        <taxon>Kitasatosporales</taxon>
        <taxon>Streptomycetaceae</taxon>
        <taxon>Streptomyces</taxon>
        <taxon>Streptomyces cinnamoneus group</taxon>
    </lineage>
</organism>
<gene>
    <name evidence="3" type="ORF">BLA24_17250</name>
</gene>
<feature type="domain" description="LytR/CpsA/Psr regulator C-terminal" evidence="2">
    <location>
        <begin position="97"/>
        <end position="187"/>
    </location>
</feature>
<dbReference type="EMBL" id="NHZO01000148">
    <property type="protein sequence ID" value="PHQ50562.1"/>
    <property type="molecule type" value="Genomic_DNA"/>
</dbReference>
<comment type="caution">
    <text evidence="3">The sequence shown here is derived from an EMBL/GenBank/DDBJ whole genome shotgun (WGS) entry which is preliminary data.</text>
</comment>
<reference evidence="3 4" key="1">
    <citation type="journal article" date="2017" name="Biochemistry">
        <title>Identification of the Biosynthetic Pathway for the Antibiotic Bicyclomycin.</title>
        <authorList>
            <person name="Patteson J."/>
            <person name="Cai W."/>
            <person name="Johnson R.A."/>
            <person name="Santa Maria K."/>
            <person name="Li B."/>
        </authorList>
    </citation>
    <scope>NUCLEOTIDE SEQUENCE [LARGE SCALE GENOMIC DNA]</scope>
    <source>
        <strain evidence="3 4">ATCC 21532</strain>
    </source>
</reference>
<feature type="compositionally biased region" description="Low complexity" evidence="1">
    <location>
        <begin position="210"/>
        <end position="223"/>
    </location>
</feature>
<dbReference type="OrthoDB" id="4864198at2"/>
<protein>
    <recommendedName>
        <fullName evidence="2">LytR/CpsA/Psr regulator C-terminal domain-containing protein</fullName>
    </recommendedName>
</protein>
<keyword evidence="4" id="KW-1185">Reference proteome</keyword>
<dbReference type="Gene3D" id="3.30.70.2390">
    <property type="match status" value="1"/>
</dbReference>
<dbReference type="AlphaFoldDB" id="A0A2G1XH53"/>
<evidence type="ECO:0000313" key="4">
    <source>
        <dbReference type="Proteomes" id="UP000222531"/>
    </source>
</evidence>
<dbReference type="InterPro" id="IPR027381">
    <property type="entry name" value="LytR/CpsA/Psr_C"/>
</dbReference>
<name>A0A2G1XH53_STRCJ</name>
<accession>A0A2G1XH53</accession>